<organism evidence="1 2">
    <name type="scientific">Haloarcula nitratireducens</name>
    <dbReference type="NCBI Taxonomy" id="2487749"/>
    <lineage>
        <taxon>Archaea</taxon>
        <taxon>Methanobacteriati</taxon>
        <taxon>Methanobacteriota</taxon>
        <taxon>Stenosarchaea group</taxon>
        <taxon>Halobacteria</taxon>
        <taxon>Halobacteriales</taxon>
        <taxon>Haloarculaceae</taxon>
        <taxon>Haloarcula</taxon>
    </lineage>
</organism>
<dbReference type="RefSeq" id="WP_220581595.1">
    <property type="nucleotide sequence ID" value="NZ_RKLT01000013.1"/>
</dbReference>
<sequence length="98" mass="10699">MMPAVGAVVVLTKLDSTPRLFVTAVDDGDDTVTGVLLADLAAETLQRLASVGDRHRREELVLAVTQTELARFCVPVEECRQLDESGFDGAARRERETQ</sequence>
<reference evidence="1 2" key="1">
    <citation type="submission" date="2021-06" db="EMBL/GenBank/DDBJ databases">
        <title>Halomicroarcula sp. a new haloarchaeum isolated from saline soil.</title>
        <authorList>
            <person name="Duran-Viseras A."/>
            <person name="Sanchez-Porro C."/>
            <person name="Ventosa A."/>
        </authorList>
    </citation>
    <scope>NUCLEOTIDE SEQUENCE [LARGE SCALE GENOMIC DNA]</scope>
    <source>
        <strain evidence="1 2">F27</strain>
    </source>
</reference>
<dbReference type="AlphaFoldDB" id="A0AAW4PFY5"/>
<accession>A0AAW4PFY5</accession>
<dbReference type="EMBL" id="RKLT01000013">
    <property type="protein sequence ID" value="MBX0297002.1"/>
    <property type="molecule type" value="Genomic_DNA"/>
</dbReference>
<name>A0AAW4PFY5_9EURY</name>
<dbReference type="Proteomes" id="UP001430455">
    <property type="component" value="Unassembled WGS sequence"/>
</dbReference>
<comment type="caution">
    <text evidence="1">The sequence shown here is derived from an EMBL/GenBank/DDBJ whole genome shotgun (WGS) entry which is preliminary data.</text>
</comment>
<protein>
    <submittedName>
        <fullName evidence="1">Uncharacterized protein</fullName>
    </submittedName>
</protein>
<gene>
    <name evidence="1" type="ORF">EGH23_19155</name>
</gene>
<keyword evidence="2" id="KW-1185">Reference proteome</keyword>
<evidence type="ECO:0000313" key="1">
    <source>
        <dbReference type="EMBL" id="MBX0297002.1"/>
    </source>
</evidence>
<proteinExistence type="predicted"/>
<evidence type="ECO:0000313" key="2">
    <source>
        <dbReference type="Proteomes" id="UP001430455"/>
    </source>
</evidence>